<evidence type="ECO:0000256" key="3">
    <source>
        <dbReference type="ARBA" id="ARBA00018392"/>
    </source>
</evidence>
<evidence type="ECO:0000313" key="7">
    <source>
        <dbReference type="EMBL" id="SIS91686.1"/>
    </source>
</evidence>
<evidence type="ECO:0000313" key="8">
    <source>
        <dbReference type="Proteomes" id="UP000186216"/>
    </source>
</evidence>
<gene>
    <name evidence="7" type="ORF">SAMN05421772_108164</name>
</gene>
<dbReference type="PANTHER" id="PTHR21248">
    <property type="entry name" value="CARDIOLIPIN SYNTHASE"/>
    <property type="match status" value="1"/>
</dbReference>
<organism evidence="7 8">
    <name type="scientific">Paracoccus saliphilus</name>
    <dbReference type="NCBI Taxonomy" id="405559"/>
    <lineage>
        <taxon>Bacteria</taxon>
        <taxon>Pseudomonadati</taxon>
        <taxon>Pseudomonadota</taxon>
        <taxon>Alphaproteobacteria</taxon>
        <taxon>Rhodobacterales</taxon>
        <taxon>Paracoccaceae</taxon>
        <taxon>Paracoccus</taxon>
    </lineage>
</organism>
<dbReference type="GO" id="GO:0030572">
    <property type="term" value="F:phosphatidyltransferase activity"/>
    <property type="evidence" value="ECO:0007669"/>
    <property type="project" value="UniProtKB-ARBA"/>
</dbReference>
<evidence type="ECO:0000259" key="6">
    <source>
        <dbReference type="PROSITE" id="PS50035"/>
    </source>
</evidence>
<dbReference type="AlphaFoldDB" id="A0AA45W5D8"/>
<comment type="subcellular location">
    <subcellularLocation>
        <location evidence="2">Secreted</location>
    </subcellularLocation>
</comment>
<dbReference type="SMART" id="SM00155">
    <property type="entry name" value="PLDc"/>
    <property type="match status" value="1"/>
</dbReference>
<sequence length="156" mass="17456">MQAGVELFELKLRGGQPKEEEFQIKPLGLSGASLHAKTFSVDRERVFIGSCNFDPRSALLNCEMGFLIRSPSMAQRISDAFDDGLAQVSYRPALTPEGKMIWHEDIGPNQSRVYQEEPGSTWTQQVMLTVIGLLLVEWLLGAGARKESFMRPIKDL</sequence>
<dbReference type="Proteomes" id="UP000186216">
    <property type="component" value="Unassembled WGS sequence"/>
</dbReference>
<reference evidence="7 8" key="1">
    <citation type="submission" date="2017-01" db="EMBL/GenBank/DDBJ databases">
        <authorList>
            <person name="Varghese N."/>
            <person name="Submissions S."/>
        </authorList>
    </citation>
    <scope>NUCLEOTIDE SEQUENCE [LARGE SCALE GENOMIC DNA]</scope>
    <source>
        <strain evidence="7 8">DSM 18447</strain>
    </source>
</reference>
<dbReference type="PROSITE" id="PS50035">
    <property type="entry name" value="PLD"/>
    <property type="match status" value="1"/>
</dbReference>
<dbReference type="InterPro" id="IPR025202">
    <property type="entry name" value="PLD-like_dom"/>
</dbReference>
<dbReference type="Pfam" id="PF13091">
    <property type="entry name" value="PLDc_2"/>
    <property type="match status" value="1"/>
</dbReference>
<dbReference type="GO" id="GO:0032049">
    <property type="term" value="P:cardiolipin biosynthetic process"/>
    <property type="evidence" value="ECO:0007669"/>
    <property type="project" value="UniProtKB-ARBA"/>
</dbReference>
<evidence type="ECO:0000256" key="5">
    <source>
        <dbReference type="ARBA" id="ARBA00029594"/>
    </source>
</evidence>
<protein>
    <recommendedName>
        <fullName evidence="3">Phospholipase D</fullName>
    </recommendedName>
    <alternativeName>
        <fullName evidence="5">Choline phosphatase</fullName>
    </alternativeName>
</protein>
<evidence type="ECO:0000256" key="2">
    <source>
        <dbReference type="ARBA" id="ARBA00004613"/>
    </source>
</evidence>
<dbReference type="GO" id="GO:0005576">
    <property type="term" value="C:extracellular region"/>
    <property type="evidence" value="ECO:0007669"/>
    <property type="project" value="UniProtKB-SubCell"/>
</dbReference>
<dbReference type="EMBL" id="FTOU01000008">
    <property type="protein sequence ID" value="SIS91686.1"/>
    <property type="molecule type" value="Genomic_DNA"/>
</dbReference>
<dbReference type="CDD" id="cd09113">
    <property type="entry name" value="PLDc_ymdC_like_2"/>
    <property type="match status" value="1"/>
</dbReference>
<evidence type="ECO:0000256" key="4">
    <source>
        <dbReference type="ARBA" id="ARBA00022525"/>
    </source>
</evidence>
<dbReference type="SUPFAM" id="SSF56024">
    <property type="entry name" value="Phospholipase D/nuclease"/>
    <property type="match status" value="1"/>
</dbReference>
<comment type="caution">
    <text evidence="7">The sequence shown here is derived from an EMBL/GenBank/DDBJ whole genome shotgun (WGS) entry which is preliminary data.</text>
</comment>
<dbReference type="Gene3D" id="3.30.870.10">
    <property type="entry name" value="Endonuclease Chain A"/>
    <property type="match status" value="1"/>
</dbReference>
<proteinExistence type="predicted"/>
<dbReference type="PANTHER" id="PTHR21248:SF12">
    <property type="entry name" value="CARDIOLIPIN SYNTHASE C"/>
    <property type="match status" value="1"/>
</dbReference>
<comment type="function">
    <text evidence="1">Could be a virulence factor.</text>
</comment>
<dbReference type="InterPro" id="IPR001736">
    <property type="entry name" value="PLipase_D/transphosphatidylase"/>
</dbReference>
<feature type="domain" description="PLD phosphodiesterase" evidence="6">
    <location>
        <begin position="30"/>
        <end position="57"/>
    </location>
</feature>
<name>A0AA45W5D8_9RHOB</name>
<evidence type="ECO:0000256" key="1">
    <source>
        <dbReference type="ARBA" id="ARBA00003145"/>
    </source>
</evidence>
<accession>A0AA45W5D8</accession>
<keyword evidence="4" id="KW-0964">Secreted</keyword>